<feature type="transmembrane region" description="Helical" evidence="2">
    <location>
        <begin position="120"/>
        <end position="139"/>
    </location>
</feature>
<dbReference type="Pfam" id="PF14219">
    <property type="entry name" value="DUF4328"/>
    <property type="match status" value="1"/>
</dbReference>
<feature type="transmembrane region" description="Helical" evidence="2">
    <location>
        <begin position="71"/>
        <end position="91"/>
    </location>
</feature>
<keyword evidence="5" id="KW-1185">Reference proteome</keyword>
<feature type="transmembrane region" description="Helical" evidence="2">
    <location>
        <begin position="203"/>
        <end position="224"/>
    </location>
</feature>
<dbReference type="EMBL" id="BMNZ01000009">
    <property type="protein sequence ID" value="GGN07486.1"/>
    <property type="molecule type" value="Genomic_DNA"/>
</dbReference>
<keyword evidence="2" id="KW-1133">Transmembrane helix</keyword>
<protein>
    <recommendedName>
        <fullName evidence="3">DUF4328 domain-containing protein</fullName>
    </recommendedName>
</protein>
<keyword evidence="2" id="KW-0812">Transmembrane</keyword>
<evidence type="ECO:0000256" key="1">
    <source>
        <dbReference type="SAM" id="MobiDB-lite"/>
    </source>
</evidence>
<dbReference type="InterPro" id="IPR025565">
    <property type="entry name" value="DUF4328"/>
</dbReference>
<sequence length="275" mass="28748">MTQPAAPYEPPASPAVPTASTVPTVPTVPTGAQPAATATAPPPPPAPAAAQTGVTANVKNVAVRPWRQSTAVVAVMTQAAFVVGALANLYLTSLDVKVKGQLEDRDFAAMEREAQSADGLYLLILGVGALSAILLLVWFHRVWTSDRSDHSLYTRGTGMAIGGWFIPFANFVLGPLALRDLLWGVEHASPEAKPGRPAATPRLVIAFWVVIAVNLVLVMLGRGAESGLQRPDSIDALMTSVQASLTYEALGGVAGAAGAVIAILYIRKVMALTRR</sequence>
<feature type="domain" description="DUF4328" evidence="3">
    <location>
        <begin position="107"/>
        <end position="270"/>
    </location>
</feature>
<dbReference type="Proteomes" id="UP000623461">
    <property type="component" value="Unassembled WGS sequence"/>
</dbReference>
<dbReference type="RefSeq" id="WP_030200933.1">
    <property type="nucleotide sequence ID" value="NZ_BMNZ01000009.1"/>
</dbReference>
<feature type="compositionally biased region" description="Low complexity" evidence="1">
    <location>
        <begin position="15"/>
        <end position="39"/>
    </location>
</feature>
<gene>
    <name evidence="4" type="ORF">GCM10009721_39040</name>
</gene>
<evidence type="ECO:0000313" key="5">
    <source>
        <dbReference type="Proteomes" id="UP000623461"/>
    </source>
</evidence>
<evidence type="ECO:0000313" key="4">
    <source>
        <dbReference type="EMBL" id="GGN07486.1"/>
    </source>
</evidence>
<feature type="transmembrane region" description="Helical" evidence="2">
    <location>
        <begin position="244"/>
        <end position="266"/>
    </location>
</feature>
<comment type="caution">
    <text evidence="4">The sequence shown here is derived from an EMBL/GenBank/DDBJ whole genome shotgun (WGS) entry which is preliminary data.</text>
</comment>
<organism evidence="4 5">
    <name type="scientific">Terrabacter tumescens</name>
    <dbReference type="NCBI Taxonomy" id="60443"/>
    <lineage>
        <taxon>Bacteria</taxon>
        <taxon>Bacillati</taxon>
        <taxon>Actinomycetota</taxon>
        <taxon>Actinomycetes</taxon>
        <taxon>Micrococcales</taxon>
        <taxon>Intrasporangiaceae</taxon>
        <taxon>Terrabacter</taxon>
    </lineage>
</organism>
<feature type="region of interest" description="Disordered" evidence="1">
    <location>
        <begin position="1"/>
        <end position="51"/>
    </location>
</feature>
<keyword evidence="2" id="KW-0472">Membrane</keyword>
<reference evidence="5" key="1">
    <citation type="journal article" date="2019" name="Int. J. Syst. Evol. Microbiol.">
        <title>The Global Catalogue of Microorganisms (GCM) 10K type strain sequencing project: providing services to taxonomists for standard genome sequencing and annotation.</title>
        <authorList>
            <consortium name="The Broad Institute Genomics Platform"/>
            <consortium name="The Broad Institute Genome Sequencing Center for Infectious Disease"/>
            <person name="Wu L."/>
            <person name="Ma J."/>
        </authorList>
    </citation>
    <scope>NUCLEOTIDE SEQUENCE [LARGE SCALE GENOMIC DNA]</scope>
    <source>
        <strain evidence="5">JCM 1365</strain>
    </source>
</reference>
<accession>A0ABQ2IE59</accession>
<proteinExistence type="predicted"/>
<feature type="transmembrane region" description="Helical" evidence="2">
    <location>
        <begin position="159"/>
        <end position="182"/>
    </location>
</feature>
<evidence type="ECO:0000259" key="3">
    <source>
        <dbReference type="Pfam" id="PF14219"/>
    </source>
</evidence>
<name>A0ABQ2IE59_9MICO</name>
<evidence type="ECO:0000256" key="2">
    <source>
        <dbReference type="SAM" id="Phobius"/>
    </source>
</evidence>